<dbReference type="PANTHER" id="PTHR43099">
    <property type="entry name" value="UPF0053 PROTEIN YRKA"/>
    <property type="match status" value="1"/>
</dbReference>
<evidence type="ECO:0000259" key="11">
    <source>
        <dbReference type="PROSITE" id="PS51371"/>
    </source>
</evidence>
<proteinExistence type="predicted"/>
<dbReference type="SMART" id="SM01091">
    <property type="entry name" value="CorC_HlyC"/>
    <property type="match status" value="1"/>
</dbReference>
<evidence type="ECO:0000256" key="10">
    <source>
        <dbReference type="SAM" id="Phobius"/>
    </source>
</evidence>
<dbReference type="RefSeq" id="WP_186640059.1">
    <property type="nucleotide sequence ID" value="NZ_JACOAF010000041.1"/>
</dbReference>
<evidence type="ECO:0000256" key="9">
    <source>
        <dbReference type="PROSITE-ProRule" id="PRU01193"/>
    </source>
</evidence>
<evidence type="ECO:0000259" key="12">
    <source>
        <dbReference type="PROSITE" id="PS51846"/>
    </source>
</evidence>
<dbReference type="SUPFAM" id="SSF56176">
    <property type="entry name" value="FAD-binding/transporter-associated domain-like"/>
    <property type="match status" value="1"/>
</dbReference>
<evidence type="ECO:0000256" key="6">
    <source>
        <dbReference type="ARBA" id="ARBA00023122"/>
    </source>
</evidence>
<evidence type="ECO:0000256" key="7">
    <source>
        <dbReference type="ARBA" id="ARBA00023136"/>
    </source>
</evidence>
<feature type="domain" description="CBS" evidence="11">
    <location>
        <begin position="216"/>
        <end position="275"/>
    </location>
</feature>
<dbReference type="Gene3D" id="3.30.465.10">
    <property type="match status" value="1"/>
</dbReference>
<evidence type="ECO:0000256" key="4">
    <source>
        <dbReference type="ARBA" id="ARBA00022737"/>
    </source>
</evidence>
<dbReference type="InterPro" id="IPR005170">
    <property type="entry name" value="Transptr-assoc_dom"/>
</dbReference>
<keyword evidence="6 8" id="KW-0129">CBS domain</keyword>
<dbReference type="InterPro" id="IPR051676">
    <property type="entry name" value="UPF0053_domain"/>
</dbReference>
<dbReference type="CDD" id="cd04590">
    <property type="entry name" value="CBS_pair_CorC_HlyC_assoc"/>
    <property type="match status" value="1"/>
</dbReference>
<dbReference type="InterPro" id="IPR044751">
    <property type="entry name" value="Ion_transp-like_CBS"/>
</dbReference>
<feature type="transmembrane region" description="Helical" evidence="10">
    <location>
        <begin position="6"/>
        <end position="26"/>
    </location>
</feature>
<dbReference type="InterPro" id="IPR046342">
    <property type="entry name" value="CBS_dom_sf"/>
</dbReference>
<protein>
    <submittedName>
        <fullName evidence="13">HlyC/CorC family transporter</fullName>
    </submittedName>
</protein>
<name>A0ABR6VWY9_9BACT</name>
<keyword evidence="3 9" id="KW-0812">Transmembrane</keyword>
<comment type="caution">
    <text evidence="13">The sequence shown here is derived from an EMBL/GenBank/DDBJ whole genome shotgun (WGS) entry which is preliminary data.</text>
</comment>
<sequence length="438" mass="48324">MEILIILILTLLNGFFALSEISIISVKKSRIERKAQAGSSSAKTVLQLLAEPEDFLSAVQVGITLIGIVSGAYAGAALSDDMYRLLVQVPFLAPYASALSIVLVIGLITYFSIVVGELIPKTLALGNSERIALAVAPIIKVFTTLTLPLVKLLSVSTNVVIKLLGVKDPPEEQLSEEELRQIIKTAGKQGVLDKDESDLHQNIFNYSAQRARDLKTHRMDVEWINLQDSIEVIKEKLQRSVHSRFPVYDTVYEKVVGVLTSRDFYENLLGKNLPLKSILLEPLFIPETMYAHAVLNLFRLRKQYLGIVVDEFGSVEGILTLHDILEAIVGDIPDTDELAEPLVVRRDQHSFLVSGSIPVRELNKSLKKKLLEEKSPDFATLAGFVIQHLGRLPEVGEKFAYRDFSFEVVDMDGMKIDKLIVQALTAPAGATSGNPPVA</sequence>
<dbReference type="PROSITE" id="PS51371">
    <property type="entry name" value="CBS"/>
    <property type="match status" value="2"/>
</dbReference>
<keyword evidence="4" id="KW-0677">Repeat</keyword>
<dbReference type="InterPro" id="IPR002550">
    <property type="entry name" value="CNNM"/>
</dbReference>
<evidence type="ECO:0000256" key="2">
    <source>
        <dbReference type="ARBA" id="ARBA00022475"/>
    </source>
</evidence>
<keyword evidence="5 9" id="KW-1133">Transmembrane helix</keyword>
<comment type="subcellular location">
    <subcellularLocation>
        <location evidence="1">Cell membrane</location>
        <topology evidence="1">Multi-pass membrane protein</topology>
    </subcellularLocation>
</comment>
<keyword evidence="2" id="KW-1003">Cell membrane</keyword>
<gene>
    <name evidence="13" type="ORF">H7U12_16580</name>
</gene>
<feature type="domain" description="CNNM transmembrane" evidence="12">
    <location>
        <begin position="1"/>
        <end position="196"/>
    </location>
</feature>
<evidence type="ECO:0000256" key="8">
    <source>
        <dbReference type="PROSITE-ProRule" id="PRU00703"/>
    </source>
</evidence>
<dbReference type="InterPro" id="IPR036318">
    <property type="entry name" value="FAD-bd_PCMH-like_sf"/>
</dbReference>
<feature type="transmembrane region" description="Helical" evidence="10">
    <location>
        <begin position="55"/>
        <end position="75"/>
    </location>
</feature>
<evidence type="ECO:0000313" key="14">
    <source>
        <dbReference type="Proteomes" id="UP000659698"/>
    </source>
</evidence>
<dbReference type="InterPro" id="IPR016169">
    <property type="entry name" value="FAD-bd_PCMH_sub2"/>
</dbReference>
<accession>A0ABR6VWY9</accession>
<dbReference type="Pfam" id="PF01595">
    <property type="entry name" value="CNNM"/>
    <property type="match status" value="1"/>
</dbReference>
<dbReference type="PANTHER" id="PTHR43099:SF2">
    <property type="entry name" value="UPF0053 PROTEIN YRKA"/>
    <property type="match status" value="1"/>
</dbReference>
<dbReference type="InterPro" id="IPR000644">
    <property type="entry name" value="CBS_dom"/>
</dbReference>
<dbReference type="Gene3D" id="3.10.580.10">
    <property type="entry name" value="CBS-domain"/>
    <property type="match status" value="1"/>
</dbReference>
<feature type="transmembrane region" description="Helical" evidence="10">
    <location>
        <begin position="131"/>
        <end position="150"/>
    </location>
</feature>
<evidence type="ECO:0000256" key="1">
    <source>
        <dbReference type="ARBA" id="ARBA00004651"/>
    </source>
</evidence>
<dbReference type="Pfam" id="PF00571">
    <property type="entry name" value="CBS"/>
    <property type="match status" value="2"/>
</dbReference>
<dbReference type="Pfam" id="PF03471">
    <property type="entry name" value="CorC_HlyC"/>
    <property type="match status" value="1"/>
</dbReference>
<dbReference type="EMBL" id="JACOAF010000041">
    <property type="protein sequence ID" value="MBC3541313.1"/>
    <property type="molecule type" value="Genomic_DNA"/>
</dbReference>
<evidence type="ECO:0000256" key="3">
    <source>
        <dbReference type="ARBA" id="ARBA00022692"/>
    </source>
</evidence>
<feature type="transmembrane region" description="Helical" evidence="10">
    <location>
        <begin position="95"/>
        <end position="119"/>
    </location>
</feature>
<feature type="domain" description="CBS" evidence="11">
    <location>
        <begin position="278"/>
        <end position="335"/>
    </location>
</feature>
<dbReference type="Proteomes" id="UP000659698">
    <property type="component" value="Unassembled WGS sequence"/>
</dbReference>
<keyword evidence="14" id="KW-1185">Reference proteome</keyword>
<evidence type="ECO:0000256" key="5">
    <source>
        <dbReference type="ARBA" id="ARBA00022989"/>
    </source>
</evidence>
<evidence type="ECO:0000313" key="13">
    <source>
        <dbReference type="EMBL" id="MBC3541313.1"/>
    </source>
</evidence>
<organism evidence="13 14">
    <name type="scientific">Rufibacter sediminis</name>
    <dbReference type="NCBI Taxonomy" id="2762756"/>
    <lineage>
        <taxon>Bacteria</taxon>
        <taxon>Pseudomonadati</taxon>
        <taxon>Bacteroidota</taxon>
        <taxon>Cytophagia</taxon>
        <taxon>Cytophagales</taxon>
        <taxon>Hymenobacteraceae</taxon>
        <taxon>Rufibacter</taxon>
    </lineage>
</organism>
<dbReference type="SUPFAM" id="SSF54631">
    <property type="entry name" value="CBS-domain pair"/>
    <property type="match status" value="1"/>
</dbReference>
<keyword evidence="7 9" id="KW-0472">Membrane</keyword>
<reference evidence="13 14" key="1">
    <citation type="journal article" date="2019" name="Int. J. Syst. Evol. Microbiol.">
        <title>Rufibacter sediminis sp. nov., isolated from freshwater lake sediment.</title>
        <authorList>
            <person name="Qu J.H."/>
            <person name="Zhang L.J."/>
            <person name="Fu Y.H."/>
            <person name="Li H.F."/>
        </authorList>
    </citation>
    <scope>NUCLEOTIDE SEQUENCE [LARGE SCALE GENOMIC DNA]</scope>
    <source>
        <strain evidence="13 14">H-1</strain>
    </source>
</reference>
<dbReference type="PROSITE" id="PS51846">
    <property type="entry name" value="CNNM"/>
    <property type="match status" value="1"/>
</dbReference>